<sequence>MIERRDILRAGLAAAAVCLGWPARAQQEGYISRKLDARVPGGVAVLALGDGDRAPEVSYLNRRVLVVREEGRQWIAVVGIPLSVKPGQQQIDVKDAKGPRKVAFTVGSKKYVAQHITLKNPRQVDPNPDDMKRIEREMAEQSAANRGYRAGVTPSNLLLDRPVNGGRLSSPFGLRRFFNGQERNPHSGLDFAVPAGTPIKAPAAGVVVLVGDYFFNGKTVFLDHGQGFVSMFCHMSAIDVKVGDEVPRGGVVGKVGATGRATGPHLHWNVSLNDARVDPAIFIGAFKP</sequence>
<organism evidence="3 4">
    <name type="scientific">Achromobacter arsenitoxydans SY8</name>
    <dbReference type="NCBI Taxonomy" id="477184"/>
    <lineage>
        <taxon>Bacteria</taxon>
        <taxon>Pseudomonadati</taxon>
        <taxon>Pseudomonadota</taxon>
        <taxon>Betaproteobacteria</taxon>
        <taxon>Burkholderiales</taxon>
        <taxon>Alcaligenaceae</taxon>
        <taxon>Achromobacter</taxon>
    </lineage>
</organism>
<dbReference type="eggNOG" id="COG0739">
    <property type="taxonomic scope" value="Bacteria"/>
</dbReference>
<dbReference type="EMBL" id="AGUF01000047">
    <property type="protein sequence ID" value="EHK65838.1"/>
    <property type="molecule type" value="Genomic_DNA"/>
</dbReference>
<dbReference type="PANTHER" id="PTHR21666">
    <property type="entry name" value="PEPTIDASE-RELATED"/>
    <property type="match status" value="1"/>
</dbReference>
<gene>
    <name evidence="3" type="ORF">KYC_13337</name>
</gene>
<dbReference type="InterPro" id="IPR011055">
    <property type="entry name" value="Dup_hybrid_motif"/>
</dbReference>
<dbReference type="InterPro" id="IPR016047">
    <property type="entry name" value="M23ase_b-sheet_dom"/>
</dbReference>
<dbReference type="SUPFAM" id="SSF51261">
    <property type="entry name" value="Duplicated hybrid motif"/>
    <property type="match status" value="1"/>
</dbReference>
<evidence type="ECO:0000313" key="4">
    <source>
        <dbReference type="Proteomes" id="UP000003113"/>
    </source>
</evidence>
<dbReference type="Pfam" id="PF18421">
    <property type="entry name" value="Peptidase_M23_N"/>
    <property type="match status" value="1"/>
</dbReference>
<accession>H0F7C1</accession>
<dbReference type="RefSeq" id="WP_008162914.1">
    <property type="nucleotide sequence ID" value="NZ_AGUF01000047.1"/>
</dbReference>
<feature type="domain" description="M23ase beta-sheet core" evidence="1">
    <location>
        <begin position="185"/>
        <end position="279"/>
    </location>
</feature>
<dbReference type="GO" id="GO:0004222">
    <property type="term" value="F:metalloendopeptidase activity"/>
    <property type="evidence" value="ECO:0007669"/>
    <property type="project" value="TreeGrafter"/>
</dbReference>
<reference evidence="3 4" key="1">
    <citation type="journal article" date="2012" name="J. Bacteriol.">
        <title>Genome sequence of the highly efficient arsenite-oxidizing bacterium Achromobacter arsenitoxydans SY8.</title>
        <authorList>
            <person name="Li X."/>
            <person name="Hu Y."/>
            <person name="Gong J."/>
            <person name="Lin Y."/>
            <person name="Johnstone L."/>
            <person name="Rensing C."/>
            <person name="Wang G."/>
        </authorList>
    </citation>
    <scope>NUCLEOTIDE SEQUENCE [LARGE SCALE GENOMIC DNA]</scope>
    <source>
        <strain evidence="3 4">SY8</strain>
    </source>
</reference>
<keyword evidence="4" id="KW-1185">Reference proteome</keyword>
<comment type="caution">
    <text evidence="3">The sequence shown here is derived from an EMBL/GenBank/DDBJ whole genome shotgun (WGS) entry which is preliminary data.</text>
</comment>
<name>H0F7C1_9BURK</name>
<evidence type="ECO:0000259" key="1">
    <source>
        <dbReference type="Pfam" id="PF01551"/>
    </source>
</evidence>
<dbReference type="Proteomes" id="UP000003113">
    <property type="component" value="Unassembled WGS sequence"/>
</dbReference>
<dbReference type="AlphaFoldDB" id="H0F7C1"/>
<dbReference type="PATRIC" id="fig|477184.5.peg.2641"/>
<dbReference type="OrthoDB" id="9815245at2"/>
<dbReference type="Gene3D" id="2.60.40.1590">
    <property type="entry name" value="Peptidoglycan hydrolase domains"/>
    <property type="match status" value="1"/>
</dbReference>
<dbReference type="FunFam" id="2.70.70.10:FF:000019">
    <property type="entry name" value="M23 family peptidase"/>
    <property type="match status" value="1"/>
</dbReference>
<dbReference type="InterPro" id="IPR050570">
    <property type="entry name" value="Cell_wall_metabolism_enzyme"/>
</dbReference>
<evidence type="ECO:0000313" key="3">
    <source>
        <dbReference type="EMBL" id="EHK65838.1"/>
    </source>
</evidence>
<dbReference type="Gene3D" id="2.70.70.10">
    <property type="entry name" value="Glucose Permease (Domain IIA)"/>
    <property type="match status" value="1"/>
</dbReference>
<dbReference type="STRING" id="477184.KYC_13337"/>
<evidence type="ECO:0000259" key="2">
    <source>
        <dbReference type="Pfam" id="PF18421"/>
    </source>
</evidence>
<dbReference type="CDD" id="cd12797">
    <property type="entry name" value="M23_peptidase"/>
    <property type="match status" value="1"/>
</dbReference>
<dbReference type="Pfam" id="PF01551">
    <property type="entry name" value="Peptidase_M23"/>
    <property type="match status" value="1"/>
</dbReference>
<dbReference type="PANTHER" id="PTHR21666:SF285">
    <property type="entry name" value="M23 FAMILY METALLOPEPTIDASE"/>
    <property type="match status" value="1"/>
</dbReference>
<dbReference type="InterPro" id="IPR040487">
    <property type="entry name" value="Peptidase_M23_N"/>
</dbReference>
<proteinExistence type="predicted"/>
<feature type="domain" description="Peptidase family M23 N-terminal" evidence="2">
    <location>
        <begin position="39"/>
        <end position="109"/>
    </location>
</feature>
<protein>
    <submittedName>
        <fullName evidence="3">Peptidase family M23</fullName>
    </submittedName>
</protein>